<protein>
    <submittedName>
        <fullName evidence="1">Uncharacterized protein</fullName>
    </submittedName>
</protein>
<name>A0A6H5H7Z0_9HEMI</name>
<proteinExistence type="predicted"/>
<gene>
    <name evidence="1" type="ORF">NTEN_LOCUS16572</name>
</gene>
<organism evidence="1 2">
    <name type="scientific">Nesidiocoris tenuis</name>
    <dbReference type="NCBI Taxonomy" id="355587"/>
    <lineage>
        <taxon>Eukaryota</taxon>
        <taxon>Metazoa</taxon>
        <taxon>Ecdysozoa</taxon>
        <taxon>Arthropoda</taxon>
        <taxon>Hexapoda</taxon>
        <taxon>Insecta</taxon>
        <taxon>Pterygota</taxon>
        <taxon>Neoptera</taxon>
        <taxon>Paraneoptera</taxon>
        <taxon>Hemiptera</taxon>
        <taxon>Heteroptera</taxon>
        <taxon>Panheteroptera</taxon>
        <taxon>Cimicomorpha</taxon>
        <taxon>Miridae</taxon>
        <taxon>Dicyphina</taxon>
        <taxon>Nesidiocoris</taxon>
    </lineage>
</organism>
<dbReference type="EMBL" id="CADCXU010024245">
    <property type="protein sequence ID" value="CAB0011661.1"/>
    <property type="molecule type" value="Genomic_DNA"/>
</dbReference>
<dbReference type="Proteomes" id="UP000479000">
    <property type="component" value="Unassembled WGS sequence"/>
</dbReference>
<accession>A0A6H5H7Z0</accession>
<keyword evidence="2" id="KW-1185">Reference proteome</keyword>
<reference evidence="1 2" key="1">
    <citation type="submission" date="2020-02" db="EMBL/GenBank/DDBJ databases">
        <authorList>
            <person name="Ferguson B K."/>
        </authorList>
    </citation>
    <scope>NUCLEOTIDE SEQUENCE [LARGE SCALE GENOMIC DNA]</scope>
</reference>
<evidence type="ECO:0000313" key="1">
    <source>
        <dbReference type="EMBL" id="CAB0011661.1"/>
    </source>
</evidence>
<dbReference type="AlphaFoldDB" id="A0A6H5H7Z0"/>
<sequence length="134" mass="15600">MLTMACRIPTQLGNSRRGSTFAKWLMIFEINGSTLAQSPRGSYDTRQLVEAGRDRSKVPVSSQSQDRQWPRNYHYLRRENRLRRRIAQWASHANRSIFRRCEVQCGNRDRSIPGGKSSKRFPLLRVNGSCHTDY</sequence>
<evidence type="ECO:0000313" key="2">
    <source>
        <dbReference type="Proteomes" id="UP000479000"/>
    </source>
</evidence>